<keyword evidence="4" id="KW-0488">Methylation</keyword>
<dbReference type="NCBIfam" id="TIGR02532">
    <property type="entry name" value="IV_pilin_GFxxxE"/>
    <property type="match status" value="1"/>
</dbReference>
<evidence type="ECO:0000256" key="1">
    <source>
        <dbReference type="ARBA" id="ARBA00004377"/>
    </source>
</evidence>
<evidence type="ECO:0000256" key="2">
    <source>
        <dbReference type="ARBA" id="ARBA00021549"/>
    </source>
</evidence>
<dbReference type="PRINTS" id="PR00885">
    <property type="entry name" value="BCTERIALGSPH"/>
</dbReference>
<evidence type="ECO:0000256" key="7">
    <source>
        <dbReference type="ARBA" id="ARBA00022989"/>
    </source>
</evidence>
<evidence type="ECO:0000259" key="12">
    <source>
        <dbReference type="Pfam" id="PF12019"/>
    </source>
</evidence>
<evidence type="ECO:0000256" key="9">
    <source>
        <dbReference type="ARBA" id="ARBA00025772"/>
    </source>
</evidence>
<feature type="domain" description="General secretion pathway GspH" evidence="12">
    <location>
        <begin position="46"/>
        <end position="144"/>
    </location>
</feature>
<evidence type="ECO:0000313" key="14">
    <source>
        <dbReference type="Proteomes" id="UP000037931"/>
    </source>
</evidence>
<keyword evidence="7 11" id="KW-1133">Transmembrane helix</keyword>
<dbReference type="Pfam" id="PF12019">
    <property type="entry name" value="GspH"/>
    <property type="match status" value="1"/>
</dbReference>
<evidence type="ECO:0000256" key="4">
    <source>
        <dbReference type="ARBA" id="ARBA00022481"/>
    </source>
</evidence>
<keyword evidence="3" id="KW-1003">Cell membrane</keyword>
<dbReference type="AlphaFoldDB" id="A0A0M9GIY1"/>
<dbReference type="STRING" id="50340.PF66_01629"/>
<dbReference type="PATRIC" id="fig|50340.43.peg.4786"/>
<gene>
    <name evidence="13" type="ORF">PF66_01629</name>
</gene>
<dbReference type="Gene3D" id="3.55.40.10">
    <property type="entry name" value="minor pseudopilin epsh domain"/>
    <property type="match status" value="1"/>
</dbReference>
<dbReference type="GO" id="GO:0015627">
    <property type="term" value="C:type II protein secretion system complex"/>
    <property type="evidence" value="ECO:0007669"/>
    <property type="project" value="InterPro"/>
</dbReference>
<evidence type="ECO:0000256" key="5">
    <source>
        <dbReference type="ARBA" id="ARBA00022519"/>
    </source>
</evidence>
<sequence>MDALRPAQAGFTLIELMVVLVIVGIASAAISLSIRPDPRQLLRKDAERLAQAIQVAQAEARADGRPILWLSDRQGYQFIRTDGQGGKEQFDGDPQLRPTRWQSASIKVQRDRDRPLILDAEWIAQPMRLSLSDGLHSIGVVRSANGEVHVQ</sequence>
<reference evidence="13 14" key="1">
    <citation type="journal article" date="2015" name="PLoS ONE">
        <title>Rice-Infecting Pseudomonas Genomes Are Highly Accessorized and Harbor Multiple Putative Virulence Mechanisms to Cause Sheath Brown Rot.</title>
        <authorList>
            <person name="Quibod I.L."/>
            <person name="Grande G."/>
            <person name="Oreiro E.G."/>
            <person name="Borja F.N."/>
            <person name="Dossa G.S."/>
            <person name="Mauleon R."/>
            <person name="Cruz C.V."/>
            <person name="Oliva R."/>
        </authorList>
    </citation>
    <scope>NUCLEOTIDE SEQUENCE [LARGE SCALE GENOMIC DNA]</scope>
    <source>
        <strain evidence="13 14">IRRI 6609</strain>
    </source>
</reference>
<dbReference type="InterPro" id="IPR049875">
    <property type="entry name" value="TypeII_GspH"/>
</dbReference>
<comment type="caution">
    <text evidence="13">The sequence shown here is derived from an EMBL/GenBank/DDBJ whole genome shotgun (WGS) entry which is preliminary data.</text>
</comment>
<dbReference type="InterPro" id="IPR045584">
    <property type="entry name" value="Pilin-like"/>
</dbReference>
<protein>
    <recommendedName>
        <fullName evidence="2">Type II secretion system protein H</fullName>
    </recommendedName>
    <alternativeName>
        <fullName evidence="10">General secretion pathway protein H</fullName>
    </alternativeName>
</protein>
<dbReference type="OrthoDB" id="8851040at2"/>
<dbReference type="GO" id="GO:0015628">
    <property type="term" value="P:protein secretion by the type II secretion system"/>
    <property type="evidence" value="ECO:0007669"/>
    <property type="project" value="InterPro"/>
</dbReference>
<evidence type="ECO:0000313" key="13">
    <source>
        <dbReference type="EMBL" id="KPA92045.1"/>
    </source>
</evidence>
<organism evidence="13 14">
    <name type="scientific">Pseudomonas asplenii</name>
    <dbReference type="NCBI Taxonomy" id="53407"/>
    <lineage>
        <taxon>Bacteria</taxon>
        <taxon>Pseudomonadati</taxon>
        <taxon>Pseudomonadota</taxon>
        <taxon>Gammaproteobacteria</taxon>
        <taxon>Pseudomonadales</taxon>
        <taxon>Pseudomonadaceae</taxon>
        <taxon>Pseudomonas</taxon>
    </lineage>
</organism>
<dbReference type="Proteomes" id="UP000037931">
    <property type="component" value="Unassembled WGS sequence"/>
</dbReference>
<dbReference type="RefSeq" id="WP_054062365.1">
    <property type="nucleotide sequence ID" value="NZ_JSYZ01000004.1"/>
</dbReference>
<proteinExistence type="inferred from homology"/>
<feature type="transmembrane region" description="Helical" evidence="11">
    <location>
        <begin position="12"/>
        <end position="34"/>
    </location>
</feature>
<dbReference type="PROSITE" id="PS00409">
    <property type="entry name" value="PROKAR_NTER_METHYL"/>
    <property type="match status" value="1"/>
</dbReference>
<keyword evidence="5" id="KW-0997">Cell inner membrane</keyword>
<accession>A0A0M9GIY1</accession>
<keyword evidence="14" id="KW-1185">Reference proteome</keyword>
<comment type="similarity">
    <text evidence="9">Belongs to the GSP H family.</text>
</comment>
<comment type="subcellular location">
    <subcellularLocation>
        <location evidence="1">Cell inner membrane</location>
        <topology evidence="1">Single-pass membrane protein</topology>
    </subcellularLocation>
</comment>
<evidence type="ECO:0000256" key="6">
    <source>
        <dbReference type="ARBA" id="ARBA00022692"/>
    </source>
</evidence>
<name>A0A0M9GIY1_9PSED</name>
<dbReference type="InterPro" id="IPR022346">
    <property type="entry name" value="T2SS_GspH"/>
</dbReference>
<evidence type="ECO:0000256" key="8">
    <source>
        <dbReference type="ARBA" id="ARBA00023136"/>
    </source>
</evidence>
<evidence type="ECO:0000256" key="3">
    <source>
        <dbReference type="ARBA" id="ARBA00022475"/>
    </source>
</evidence>
<keyword evidence="8 11" id="KW-0472">Membrane</keyword>
<evidence type="ECO:0000256" key="11">
    <source>
        <dbReference type="SAM" id="Phobius"/>
    </source>
</evidence>
<dbReference type="EMBL" id="JSYZ01000004">
    <property type="protein sequence ID" value="KPA92045.1"/>
    <property type="molecule type" value="Genomic_DNA"/>
</dbReference>
<dbReference type="InterPro" id="IPR012902">
    <property type="entry name" value="N_methyl_site"/>
</dbReference>
<evidence type="ECO:0000256" key="10">
    <source>
        <dbReference type="ARBA" id="ARBA00030775"/>
    </source>
</evidence>
<dbReference type="NCBIfam" id="TIGR01708">
    <property type="entry name" value="typeII_sec_gspH"/>
    <property type="match status" value="1"/>
</dbReference>
<dbReference type="GO" id="GO:0005886">
    <property type="term" value="C:plasma membrane"/>
    <property type="evidence" value="ECO:0007669"/>
    <property type="project" value="UniProtKB-SubCell"/>
</dbReference>
<keyword evidence="6 11" id="KW-0812">Transmembrane</keyword>
<dbReference type="InterPro" id="IPR002416">
    <property type="entry name" value="T2SS_protein-GspH"/>
</dbReference>
<dbReference type="SUPFAM" id="SSF54523">
    <property type="entry name" value="Pili subunits"/>
    <property type="match status" value="1"/>
</dbReference>
<dbReference type="Pfam" id="PF07963">
    <property type="entry name" value="N_methyl"/>
    <property type="match status" value="1"/>
</dbReference>